<sequence>MSSSGFSDTTSVVSNESDVSIIDNIEEPEDFVVVSPACYSNPHVAGHSAHSPSIAASDQTAMVEYSKEKQKLLEKVSNTLVKTRSHSTSRSKGREHVADVETCRYHLRFSNCGMDCNGPIKCDDCISLVGGLETLANCAREWSNDSRSFRENVSKILHRLHGLPFLFQLGLYSVIDTLVEDWPVADQKNFELWGFKVSAVLWLLRIGVRGLTGGLQEGREWRLLLLEAERAWYQERVVAEEYEDAVEDIQRFANVFRKWGVDVGIQWRAQSST</sequence>
<dbReference type="Proteomes" id="UP001199106">
    <property type="component" value="Unassembled WGS sequence"/>
</dbReference>
<organism evidence="1 2">
    <name type="scientific">Alternaria panax</name>
    <dbReference type="NCBI Taxonomy" id="48097"/>
    <lineage>
        <taxon>Eukaryota</taxon>
        <taxon>Fungi</taxon>
        <taxon>Dikarya</taxon>
        <taxon>Ascomycota</taxon>
        <taxon>Pezizomycotina</taxon>
        <taxon>Dothideomycetes</taxon>
        <taxon>Pleosporomycetidae</taxon>
        <taxon>Pleosporales</taxon>
        <taxon>Pleosporineae</taxon>
        <taxon>Pleosporaceae</taxon>
        <taxon>Alternaria</taxon>
        <taxon>Alternaria sect. Panax</taxon>
    </lineage>
</organism>
<reference evidence="1" key="1">
    <citation type="submission" date="2021-07" db="EMBL/GenBank/DDBJ databases">
        <title>Genome Resource of American Ginseng Black Spot Pathogen Alternaria panax.</title>
        <authorList>
            <person name="Qiu C."/>
            <person name="Wang W."/>
            <person name="Liu Z."/>
        </authorList>
    </citation>
    <scope>NUCLEOTIDE SEQUENCE</scope>
    <source>
        <strain evidence="1">BNCC115425</strain>
    </source>
</reference>
<comment type="caution">
    <text evidence="1">The sequence shown here is derived from an EMBL/GenBank/DDBJ whole genome shotgun (WGS) entry which is preliminary data.</text>
</comment>
<keyword evidence="2" id="KW-1185">Reference proteome</keyword>
<evidence type="ECO:0000313" key="1">
    <source>
        <dbReference type="EMBL" id="KAG9189102.1"/>
    </source>
</evidence>
<accession>A0AAD4I7T1</accession>
<proteinExistence type="predicted"/>
<dbReference type="EMBL" id="JAANER010000005">
    <property type="protein sequence ID" value="KAG9189102.1"/>
    <property type="molecule type" value="Genomic_DNA"/>
</dbReference>
<name>A0AAD4I7T1_9PLEO</name>
<evidence type="ECO:0000313" key="2">
    <source>
        <dbReference type="Proteomes" id="UP001199106"/>
    </source>
</evidence>
<gene>
    <name evidence="1" type="ORF">G6011_05970</name>
</gene>
<dbReference type="AlphaFoldDB" id="A0AAD4I7T1"/>
<protein>
    <submittedName>
        <fullName evidence="1">Uncharacterized protein</fullName>
    </submittedName>
</protein>